<proteinExistence type="predicted"/>
<gene>
    <name evidence="4" type="ORF">FHU40_003059</name>
</gene>
<accession>A0A7W4VWQ4</accession>
<dbReference type="NCBIfam" id="NF033747">
    <property type="entry name" value="class_E_sortase"/>
    <property type="match status" value="1"/>
</dbReference>
<name>A0A7W4VWQ4_9ACTN</name>
<comment type="caution">
    <text evidence="4">The sequence shown here is derived from an EMBL/GenBank/DDBJ whole genome shotgun (WGS) entry which is preliminary data.</text>
</comment>
<feature type="compositionally biased region" description="Basic and acidic residues" evidence="3">
    <location>
        <begin position="75"/>
        <end position="85"/>
    </location>
</feature>
<dbReference type="RefSeq" id="WP_183593119.1">
    <property type="nucleotide sequence ID" value="NZ_JACHWR010000002.1"/>
</dbReference>
<dbReference type="InterPro" id="IPR005754">
    <property type="entry name" value="Sortase"/>
</dbReference>
<evidence type="ECO:0000256" key="1">
    <source>
        <dbReference type="ARBA" id="ARBA00022801"/>
    </source>
</evidence>
<dbReference type="InterPro" id="IPR042003">
    <property type="entry name" value="Sortase_E"/>
</dbReference>
<dbReference type="GO" id="GO:0016787">
    <property type="term" value="F:hydrolase activity"/>
    <property type="evidence" value="ECO:0007669"/>
    <property type="project" value="UniProtKB-KW"/>
</dbReference>
<feature type="active site" description="Proton donor/acceptor" evidence="2">
    <location>
        <position position="149"/>
    </location>
</feature>
<dbReference type="EMBL" id="JACHWR010000002">
    <property type="protein sequence ID" value="MBB3043241.1"/>
    <property type="molecule type" value="Genomic_DNA"/>
</dbReference>
<dbReference type="SUPFAM" id="SSF63817">
    <property type="entry name" value="Sortase"/>
    <property type="match status" value="1"/>
</dbReference>
<dbReference type="InterPro" id="IPR023365">
    <property type="entry name" value="Sortase_dom-sf"/>
</dbReference>
<keyword evidence="5" id="KW-1185">Reference proteome</keyword>
<dbReference type="InterPro" id="IPR053465">
    <property type="entry name" value="Sortase_Class_E"/>
</dbReference>
<reference evidence="4 5" key="1">
    <citation type="submission" date="2020-08" db="EMBL/GenBank/DDBJ databases">
        <title>Sequencing the genomes of 1000 actinobacteria strains.</title>
        <authorList>
            <person name="Klenk H.-P."/>
        </authorList>
    </citation>
    <scope>NUCLEOTIDE SEQUENCE [LARGE SCALE GENOMIC DNA]</scope>
    <source>
        <strain evidence="4 5">DSM 105498</strain>
    </source>
</reference>
<evidence type="ECO:0000313" key="5">
    <source>
        <dbReference type="Proteomes" id="UP000589626"/>
    </source>
</evidence>
<dbReference type="Pfam" id="PF04203">
    <property type="entry name" value="Sortase"/>
    <property type="match status" value="1"/>
</dbReference>
<sequence length="249" mass="27012">MSHRPPRRRWPRRAGIVIALVGLGLIGYGAWQYWGTTWVSRAEQDRIVEELERSWAALPSEPPRSTVVEPGTPGGDKDVDGRAHEDGDEVAVQASGTTAEAILRIPAFGSSYAMPILEGTTSEALAVGVGHFSDSARPGEVGNYALAGHRVTHGEPFRDLPDLQAGDQVVIDTARWRYTYVLDTAGDGLEVAFTETWVLDAVPRNPRGGPQPSQAPGQRLITLTTCAELFHTDERLVAFGHLVDRSPRG</sequence>
<dbReference type="Gene3D" id="2.40.260.10">
    <property type="entry name" value="Sortase"/>
    <property type="match status" value="1"/>
</dbReference>
<organism evidence="4 5">
    <name type="scientific">Nocardioides soli</name>
    <dbReference type="NCBI Taxonomy" id="1036020"/>
    <lineage>
        <taxon>Bacteria</taxon>
        <taxon>Bacillati</taxon>
        <taxon>Actinomycetota</taxon>
        <taxon>Actinomycetes</taxon>
        <taxon>Propionibacteriales</taxon>
        <taxon>Nocardioidaceae</taxon>
        <taxon>Nocardioides</taxon>
    </lineage>
</organism>
<dbReference type="Proteomes" id="UP000589626">
    <property type="component" value="Unassembled WGS sequence"/>
</dbReference>
<dbReference type="CDD" id="cd05830">
    <property type="entry name" value="Sortase_E"/>
    <property type="match status" value="1"/>
</dbReference>
<dbReference type="EC" id="3.4.22.70" evidence="4"/>
<dbReference type="AlphaFoldDB" id="A0A7W4VWQ4"/>
<evidence type="ECO:0000256" key="3">
    <source>
        <dbReference type="SAM" id="MobiDB-lite"/>
    </source>
</evidence>
<evidence type="ECO:0000313" key="4">
    <source>
        <dbReference type="EMBL" id="MBB3043241.1"/>
    </source>
</evidence>
<protein>
    <submittedName>
        <fullName evidence="4">Sortase A</fullName>
        <ecNumber evidence="4">3.4.22.70</ecNumber>
    </submittedName>
</protein>
<keyword evidence="1 4" id="KW-0378">Hydrolase</keyword>
<evidence type="ECO:0000256" key="2">
    <source>
        <dbReference type="PIRSR" id="PIRSR605754-1"/>
    </source>
</evidence>
<feature type="region of interest" description="Disordered" evidence="3">
    <location>
        <begin position="58"/>
        <end position="86"/>
    </location>
</feature>
<feature type="active site" description="Acyl-thioester intermediate" evidence="2">
    <location>
        <position position="226"/>
    </location>
</feature>